<reference evidence="2" key="1">
    <citation type="journal article" date="2020" name="Cell">
        <title>Large-Scale Comparative Analyses of Tick Genomes Elucidate Their Genetic Diversity and Vector Capacities.</title>
        <authorList>
            <consortium name="Tick Genome and Microbiome Consortium (TIGMIC)"/>
            <person name="Jia N."/>
            <person name="Wang J."/>
            <person name="Shi W."/>
            <person name="Du L."/>
            <person name="Sun Y."/>
            <person name="Zhan W."/>
            <person name="Jiang J.F."/>
            <person name="Wang Q."/>
            <person name="Zhang B."/>
            <person name="Ji P."/>
            <person name="Bell-Sakyi L."/>
            <person name="Cui X.M."/>
            <person name="Yuan T.T."/>
            <person name="Jiang B.G."/>
            <person name="Yang W.F."/>
            <person name="Lam T.T."/>
            <person name="Chang Q.C."/>
            <person name="Ding S.J."/>
            <person name="Wang X.J."/>
            <person name="Zhu J.G."/>
            <person name="Ruan X.D."/>
            <person name="Zhao L."/>
            <person name="Wei J.T."/>
            <person name="Ye R.Z."/>
            <person name="Que T.C."/>
            <person name="Du C.H."/>
            <person name="Zhou Y.H."/>
            <person name="Cheng J.X."/>
            <person name="Dai P.F."/>
            <person name="Guo W.B."/>
            <person name="Han X.H."/>
            <person name="Huang E.J."/>
            <person name="Li L.F."/>
            <person name="Wei W."/>
            <person name="Gao Y.C."/>
            <person name="Liu J.Z."/>
            <person name="Shao H.Z."/>
            <person name="Wang X."/>
            <person name="Wang C.C."/>
            <person name="Yang T.C."/>
            <person name="Huo Q.B."/>
            <person name="Li W."/>
            <person name="Chen H.Y."/>
            <person name="Chen S.E."/>
            <person name="Zhou L.G."/>
            <person name="Ni X.B."/>
            <person name="Tian J.H."/>
            <person name="Sheng Y."/>
            <person name="Liu T."/>
            <person name="Pan Y.S."/>
            <person name="Xia L.Y."/>
            <person name="Li J."/>
            <person name="Zhao F."/>
            <person name="Cao W.C."/>
        </authorList>
    </citation>
    <scope>NUCLEOTIDE SEQUENCE</scope>
    <source>
        <strain evidence="2">Rmic-2018</strain>
    </source>
</reference>
<keyword evidence="3" id="KW-1185">Reference proteome</keyword>
<accession>A0A9J6EZ22</accession>
<dbReference type="EMBL" id="JABSTU010000001">
    <property type="protein sequence ID" value="KAH8039240.1"/>
    <property type="molecule type" value="Genomic_DNA"/>
</dbReference>
<organism evidence="2 3">
    <name type="scientific">Rhipicephalus microplus</name>
    <name type="common">Cattle tick</name>
    <name type="synonym">Boophilus microplus</name>
    <dbReference type="NCBI Taxonomy" id="6941"/>
    <lineage>
        <taxon>Eukaryota</taxon>
        <taxon>Metazoa</taxon>
        <taxon>Ecdysozoa</taxon>
        <taxon>Arthropoda</taxon>
        <taxon>Chelicerata</taxon>
        <taxon>Arachnida</taxon>
        <taxon>Acari</taxon>
        <taxon>Parasitiformes</taxon>
        <taxon>Ixodida</taxon>
        <taxon>Ixodoidea</taxon>
        <taxon>Ixodidae</taxon>
        <taxon>Rhipicephalinae</taxon>
        <taxon>Rhipicephalus</taxon>
        <taxon>Boophilus</taxon>
    </lineage>
</organism>
<dbReference type="AlphaFoldDB" id="A0A9J6EZ22"/>
<evidence type="ECO:0000313" key="3">
    <source>
        <dbReference type="Proteomes" id="UP000821866"/>
    </source>
</evidence>
<evidence type="ECO:0000313" key="2">
    <source>
        <dbReference type="EMBL" id="KAH8039240.1"/>
    </source>
</evidence>
<dbReference type="Proteomes" id="UP000821866">
    <property type="component" value="Chromosome 1"/>
</dbReference>
<feature type="region of interest" description="Disordered" evidence="1">
    <location>
        <begin position="126"/>
        <end position="162"/>
    </location>
</feature>
<reference evidence="2" key="2">
    <citation type="submission" date="2021-09" db="EMBL/GenBank/DDBJ databases">
        <authorList>
            <person name="Jia N."/>
            <person name="Wang J."/>
            <person name="Shi W."/>
            <person name="Du L."/>
            <person name="Sun Y."/>
            <person name="Zhan W."/>
            <person name="Jiang J."/>
            <person name="Wang Q."/>
            <person name="Zhang B."/>
            <person name="Ji P."/>
            <person name="Sakyi L.B."/>
            <person name="Cui X."/>
            <person name="Yuan T."/>
            <person name="Jiang B."/>
            <person name="Yang W."/>
            <person name="Lam T.T.-Y."/>
            <person name="Chang Q."/>
            <person name="Ding S."/>
            <person name="Wang X."/>
            <person name="Zhu J."/>
            <person name="Ruan X."/>
            <person name="Zhao L."/>
            <person name="Wei J."/>
            <person name="Que T."/>
            <person name="Du C."/>
            <person name="Cheng J."/>
            <person name="Dai P."/>
            <person name="Han X."/>
            <person name="Huang E."/>
            <person name="Gao Y."/>
            <person name="Liu J."/>
            <person name="Shao H."/>
            <person name="Ye R."/>
            <person name="Li L."/>
            <person name="Wei W."/>
            <person name="Wang X."/>
            <person name="Wang C."/>
            <person name="Huo Q."/>
            <person name="Li W."/>
            <person name="Guo W."/>
            <person name="Chen H."/>
            <person name="Chen S."/>
            <person name="Zhou L."/>
            <person name="Zhou L."/>
            <person name="Ni X."/>
            <person name="Tian J."/>
            <person name="Zhou Y."/>
            <person name="Sheng Y."/>
            <person name="Liu T."/>
            <person name="Pan Y."/>
            <person name="Xia L."/>
            <person name="Li J."/>
            <person name="Zhao F."/>
            <person name="Cao W."/>
        </authorList>
    </citation>
    <scope>NUCLEOTIDE SEQUENCE</scope>
    <source>
        <strain evidence="2">Rmic-2018</strain>
        <tissue evidence="2">Larvae</tissue>
    </source>
</reference>
<proteinExistence type="predicted"/>
<name>A0A9J6EZ22_RHIMP</name>
<sequence>MPRRACARPFTRQPSRLWRGEEKTGLNDPMDERSCAALRILPFPARPVRLAFSSVPLVARQRNTSLAVVVTAALQRVGRLFVVVVEGNRLRSRVAARVSATQDAARAMRTLSEGLVDATRLCRESRRTRRAGSAKPRCPSQGRSHSNSDAKLWMSSSSPDSFLRTSYRASSLSLSSTLHSSN</sequence>
<feature type="compositionally biased region" description="Polar residues" evidence="1">
    <location>
        <begin position="141"/>
        <end position="160"/>
    </location>
</feature>
<protein>
    <submittedName>
        <fullName evidence="2">Uncharacterized protein</fullName>
    </submittedName>
</protein>
<comment type="caution">
    <text evidence="2">The sequence shown here is derived from an EMBL/GenBank/DDBJ whole genome shotgun (WGS) entry which is preliminary data.</text>
</comment>
<evidence type="ECO:0000256" key="1">
    <source>
        <dbReference type="SAM" id="MobiDB-lite"/>
    </source>
</evidence>
<gene>
    <name evidence="2" type="ORF">HPB51_005486</name>
</gene>